<evidence type="ECO:0000256" key="5">
    <source>
        <dbReference type="ARBA" id="ARBA00022737"/>
    </source>
</evidence>
<dbReference type="AlphaFoldDB" id="A0A7S0BVB8"/>
<comment type="subcellular location">
    <subcellularLocation>
        <location evidence="1">Peroxisome membrane</location>
        <topology evidence="1">Multi-pass membrane protein</topology>
    </subcellularLocation>
</comment>
<dbReference type="EMBL" id="HBEK01024679">
    <property type="protein sequence ID" value="CAD8403531.1"/>
    <property type="molecule type" value="Transcribed_RNA"/>
</dbReference>
<proteinExistence type="inferred from homology"/>
<evidence type="ECO:0000256" key="6">
    <source>
        <dbReference type="ARBA" id="ARBA00022989"/>
    </source>
</evidence>
<keyword evidence="5" id="KW-0677">Repeat</keyword>
<dbReference type="Pfam" id="PF00153">
    <property type="entry name" value="Mito_carr"/>
    <property type="match status" value="3"/>
</dbReference>
<organism evidence="12">
    <name type="scientific">Rhodosorus marinus</name>
    <dbReference type="NCBI Taxonomy" id="101924"/>
    <lineage>
        <taxon>Eukaryota</taxon>
        <taxon>Rhodophyta</taxon>
        <taxon>Stylonematophyceae</taxon>
        <taxon>Stylonematales</taxon>
        <taxon>Stylonemataceae</taxon>
        <taxon>Rhodosorus</taxon>
    </lineage>
</organism>
<dbReference type="InterPro" id="IPR023395">
    <property type="entry name" value="MCP_dom_sf"/>
</dbReference>
<dbReference type="PANTHER" id="PTHR45939:SF5">
    <property type="entry name" value="PEROXISOMAL MEMBRANE PROTEIN PMP34"/>
    <property type="match status" value="1"/>
</dbReference>
<dbReference type="GO" id="GO:0015230">
    <property type="term" value="F:FAD transmembrane transporter activity"/>
    <property type="evidence" value="ECO:0007669"/>
    <property type="project" value="TreeGrafter"/>
</dbReference>
<feature type="transmembrane region" description="Helical" evidence="11">
    <location>
        <begin position="108"/>
        <end position="128"/>
    </location>
</feature>
<evidence type="ECO:0000256" key="7">
    <source>
        <dbReference type="ARBA" id="ARBA00023136"/>
    </source>
</evidence>
<keyword evidence="3 10" id="KW-0813">Transport</keyword>
<evidence type="ECO:0000256" key="1">
    <source>
        <dbReference type="ARBA" id="ARBA00004585"/>
    </source>
</evidence>
<dbReference type="GO" id="GO:0005347">
    <property type="term" value="F:ATP transmembrane transporter activity"/>
    <property type="evidence" value="ECO:0007669"/>
    <property type="project" value="TreeGrafter"/>
</dbReference>
<evidence type="ECO:0000256" key="3">
    <source>
        <dbReference type="ARBA" id="ARBA00022448"/>
    </source>
</evidence>
<evidence type="ECO:0000256" key="4">
    <source>
        <dbReference type="ARBA" id="ARBA00022692"/>
    </source>
</evidence>
<evidence type="ECO:0000256" key="8">
    <source>
        <dbReference type="ARBA" id="ARBA00023140"/>
    </source>
</evidence>
<dbReference type="Gene3D" id="1.50.40.10">
    <property type="entry name" value="Mitochondrial carrier domain"/>
    <property type="match status" value="1"/>
</dbReference>
<dbReference type="GO" id="GO:0015217">
    <property type="term" value="F:ADP transmembrane transporter activity"/>
    <property type="evidence" value="ECO:0007669"/>
    <property type="project" value="TreeGrafter"/>
</dbReference>
<dbReference type="InterPro" id="IPR018108">
    <property type="entry name" value="MCP_transmembrane"/>
</dbReference>
<dbReference type="GO" id="GO:0044610">
    <property type="term" value="F:FMN transmembrane transporter activity"/>
    <property type="evidence" value="ECO:0007669"/>
    <property type="project" value="TreeGrafter"/>
</dbReference>
<feature type="repeat" description="Solcar" evidence="9">
    <location>
        <begin position="102"/>
        <end position="190"/>
    </location>
</feature>
<dbReference type="SUPFAM" id="SSF103506">
    <property type="entry name" value="Mitochondrial carrier"/>
    <property type="match status" value="1"/>
</dbReference>
<dbReference type="GO" id="GO:0015228">
    <property type="term" value="F:coenzyme A transmembrane transporter activity"/>
    <property type="evidence" value="ECO:0007669"/>
    <property type="project" value="TreeGrafter"/>
</dbReference>
<evidence type="ECO:0000256" key="2">
    <source>
        <dbReference type="ARBA" id="ARBA00006375"/>
    </source>
</evidence>
<dbReference type="GO" id="GO:0005778">
    <property type="term" value="C:peroxisomal membrane"/>
    <property type="evidence" value="ECO:0007669"/>
    <property type="project" value="UniProtKB-SubCell"/>
</dbReference>
<dbReference type="InterPro" id="IPR052217">
    <property type="entry name" value="Mito/Peroxisomal_Carrier"/>
</dbReference>
<evidence type="ECO:0000313" key="12">
    <source>
        <dbReference type="EMBL" id="CAD8403531.1"/>
    </source>
</evidence>
<dbReference type="GO" id="GO:0051724">
    <property type="term" value="F:NAD transmembrane transporter activity"/>
    <property type="evidence" value="ECO:0007669"/>
    <property type="project" value="TreeGrafter"/>
</dbReference>
<comment type="similarity">
    <text evidence="2 10">Belongs to the mitochondrial carrier (TC 2.A.29) family.</text>
</comment>
<evidence type="ECO:0000256" key="10">
    <source>
        <dbReference type="RuleBase" id="RU000488"/>
    </source>
</evidence>
<feature type="repeat" description="Solcar" evidence="9">
    <location>
        <begin position="8"/>
        <end position="90"/>
    </location>
</feature>
<feature type="transmembrane region" description="Helical" evidence="11">
    <location>
        <begin position="162"/>
        <end position="184"/>
    </location>
</feature>
<keyword evidence="8" id="KW-0576">Peroxisome</keyword>
<keyword evidence="6 11" id="KW-1133">Transmembrane helix</keyword>
<accession>A0A7S0BVB8</accession>
<dbReference type="PROSITE" id="PS50920">
    <property type="entry name" value="SOLCAR"/>
    <property type="match status" value="3"/>
</dbReference>
<keyword evidence="7 9" id="KW-0472">Membrane</keyword>
<feature type="transmembrane region" description="Helical" evidence="11">
    <location>
        <begin position="204"/>
        <end position="225"/>
    </location>
</feature>
<reference evidence="12" key="1">
    <citation type="submission" date="2021-01" db="EMBL/GenBank/DDBJ databases">
        <authorList>
            <person name="Corre E."/>
            <person name="Pelletier E."/>
            <person name="Niang G."/>
            <person name="Scheremetjew M."/>
            <person name="Finn R."/>
            <person name="Kale V."/>
            <person name="Holt S."/>
            <person name="Cochrane G."/>
            <person name="Meng A."/>
            <person name="Brown T."/>
            <person name="Cohen L."/>
        </authorList>
    </citation>
    <scope>NUCLEOTIDE SEQUENCE</scope>
    <source>
        <strain evidence="12">UTEX LB 2760</strain>
    </source>
</reference>
<name>A0A7S0BVB8_9RHOD</name>
<dbReference type="PANTHER" id="PTHR45939">
    <property type="entry name" value="PEROXISOMAL MEMBRANE PROTEIN PMP34-RELATED"/>
    <property type="match status" value="1"/>
</dbReference>
<dbReference type="GO" id="GO:0080122">
    <property type="term" value="F:AMP transmembrane transporter activity"/>
    <property type="evidence" value="ECO:0007669"/>
    <property type="project" value="TreeGrafter"/>
</dbReference>
<evidence type="ECO:0000256" key="9">
    <source>
        <dbReference type="PROSITE-ProRule" id="PRU00282"/>
    </source>
</evidence>
<feature type="repeat" description="Solcar" evidence="9">
    <location>
        <begin position="202"/>
        <end position="288"/>
    </location>
</feature>
<evidence type="ECO:0000256" key="11">
    <source>
        <dbReference type="SAM" id="Phobius"/>
    </source>
</evidence>
<keyword evidence="4 9" id="KW-0812">Transmembrane</keyword>
<protein>
    <recommendedName>
        <fullName evidence="13">ADP,ATP carrier protein</fullName>
    </recommendedName>
</protein>
<evidence type="ECO:0008006" key="13">
    <source>
        <dbReference type="Google" id="ProtNLM"/>
    </source>
</evidence>
<gene>
    <name evidence="12" type="ORF">RMAR0315_LOCUS13540</name>
</gene>
<sequence length="302" mass="33481">MEDGLLSISALTHALAGVAGAEVATLVFYPLDLLLTRLQNSDNGKTAKELTQLAKSEGMQGMYRGLIPNMEAVMASNMTYFYSYHATRQVVKVQLGLRDLPTNPVGNLLIGAFAAIVNVLLTTPLWVANTRLKLQRRRGRDEEYHGLLYTVMRIAREEGLGTLWGSLIPSLILICNPSIHFTVYESIKSRLLRNKLGTSNTLTAFQAFLLGAFAKICATIISYPLQVAQSRLRAERSSERSIGTLSLLKRLYKEEGFPAWYKGIGVKLAQSTLTSALMFLVYERIRAAVVRILRGRLSSRIA</sequence>